<evidence type="ECO:0000313" key="1">
    <source>
        <dbReference type="EMBL" id="KAK7410722.1"/>
    </source>
</evidence>
<dbReference type="Proteomes" id="UP001386955">
    <property type="component" value="Unassembled WGS sequence"/>
</dbReference>
<gene>
    <name evidence="1" type="ORF">VNO78_01736</name>
</gene>
<comment type="caution">
    <text evidence="1">The sequence shown here is derived from an EMBL/GenBank/DDBJ whole genome shotgun (WGS) entry which is preliminary data.</text>
</comment>
<dbReference type="EMBL" id="JAYMYS010000001">
    <property type="protein sequence ID" value="KAK7410722.1"/>
    <property type="molecule type" value="Genomic_DNA"/>
</dbReference>
<protein>
    <submittedName>
        <fullName evidence="1">Uncharacterized protein</fullName>
    </submittedName>
</protein>
<organism evidence="1 2">
    <name type="scientific">Psophocarpus tetragonolobus</name>
    <name type="common">Winged bean</name>
    <name type="synonym">Dolichos tetragonolobus</name>
    <dbReference type="NCBI Taxonomy" id="3891"/>
    <lineage>
        <taxon>Eukaryota</taxon>
        <taxon>Viridiplantae</taxon>
        <taxon>Streptophyta</taxon>
        <taxon>Embryophyta</taxon>
        <taxon>Tracheophyta</taxon>
        <taxon>Spermatophyta</taxon>
        <taxon>Magnoliopsida</taxon>
        <taxon>eudicotyledons</taxon>
        <taxon>Gunneridae</taxon>
        <taxon>Pentapetalae</taxon>
        <taxon>rosids</taxon>
        <taxon>fabids</taxon>
        <taxon>Fabales</taxon>
        <taxon>Fabaceae</taxon>
        <taxon>Papilionoideae</taxon>
        <taxon>50 kb inversion clade</taxon>
        <taxon>NPAAA clade</taxon>
        <taxon>indigoferoid/millettioid clade</taxon>
        <taxon>Phaseoleae</taxon>
        <taxon>Psophocarpus</taxon>
    </lineage>
</organism>
<proteinExistence type="predicted"/>
<accession>A0AAN9T209</accession>
<sequence length="67" mass="7429">MKECCSLKEFQLQTKEEGQIGLGSGWARCAANPIASPPLWFLLSSFGILIFSNKPNKPLHANRNPNQ</sequence>
<dbReference type="AlphaFoldDB" id="A0AAN9T209"/>
<evidence type="ECO:0000313" key="2">
    <source>
        <dbReference type="Proteomes" id="UP001386955"/>
    </source>
</evidence>
<name>A0AAN9T209_PSOTE</name>
<keyword evidence="2" id="KW-1185">Reference proteome</keyword>
<reference evidence="1 2" key="1">
    <citation type="submission" date="2024-01" db="EMBL/GenBank/DDBJ databases">
        <title>The genomes of 5 underutilized Papilionoideae crops provide insights into root nodulation and disease resistanc.</title>
        <authorList>
            <person name="Jiang F."/>
        </authorList>
    </citation>
    <scope>NUCLEOTIDE SEQUENCE [LARGE SCALE GENOMIC DNA]</scope>
    <source>
        <strain evidence="1">DUOXIRENSHENG_FW03</strain>
        <tissue evidence="1">Leaves</tissue>
    </source>
</reference>